<dbReference type="PROSITE" id="PS50853">
    <property type="entry name" value="FN3"/>
    <property type="match status" value="1"/>
</dbReference>
<protein>
    <recommendedName>
        <fullName evidence="2">Fibronectin type-III domain-containing protein</fullName>
    </recommendedName>
</protein>
<dbReference type="InterPro" id="IPR022265">
    <property type="entry name" value="CHP03790"/>
</dbReference>
<sequence>MKYLIIIVYVFHFVSTVPANESAREGTLPSTKFSISNVVPGDGNVYLSWNEVPGATGYLINYGRNFRTSARVVKSAAASFTVKGLENGATYHFTVLTVPEAGPTQKTPQITITLPERSGIQARQLGLLINDNDPDSVVLGEYYRTRRNIPSENIVHLNISKVPEISRAAFQLLKTQVDLMLPETVQAVAIAWTIPSRVECNSITSALALGFMDAPCIKNTCSWATSSPYYGSNSTHPFTDFKMRPAMMLAALSLEQAKQLVDRGIASDGTQPHGSAYIMNTTDATRSLRARIFPASNLGKYLSPYVDVQIKNADWISGTTDALFYFQGLQAVNHIGMNTYPPGAVADHLTSYGGMLTDSYQMSALHFIAGGATGTFGTVSEPCAYSQKFPDPSIMISRYTKGETLIEAYWKSVLQTFQGAFVGEPLANPWKQIISRH</sequence>
<accession>A0A818RAY0</accession>
<name>A0A818RAY0_9BILA</name>
<dbReference type="SMART" id="SM00060">
    <property type="entry name" value="FN3"/>
    <property type="match status" value="1"/>
</dbReference>
<dbReference type="EMBL" id="CAJNYT010004333">
    <property type="protein sequence ID" value="CAF3654031.1"/>
    <property type="molecule type" value="Genomic_DNA"/>
</dbReference>
<dbReference type="NCBIfam" id="TIGR03790">
    <property type="entry name" value="TIGR03790 family protein"/>
    <property type="match status" value="1"/>
</dbReference>
<dbReference type="InterPro" id="IPR013783">
    <property type="entry name" value="Ig-like_fold"/>
</dbReference>
<dbReference type="CDD" id="cd00063">
    <property type="entry name" value="FN3"/>
    <property type="match status" value="1"/>
</dbReference>
<keyword evidence="1" id="KW-0732">Signal</keyword>
<reference evidence="3" key="1">
    <citation type="submission" date="2021-02" db="EMBL/GenBank/DDBJ databases">
        <authorList>
            <person name="Nowell W R."/>
        </authorList>
    </citation>
    <scope>NUCLEOTIDE SEQUENCE</scope>
</reference>
<proteinExistence type="predicted"/>
<feature type="signal peptide" evidence="1">
    <location>
        <begin position="1"/>
        <end position="19"/>
    </location>
</feature>
<evidence type="ECO:0000313" key="4">
    <source>
        <dbReference type="Proteomes" id="UP000663872"/>
    </source>
</evidence>
<feature type="chain" id="PRO_5032718441" description="Fibronectin type-III domain-containing protein" evidence="1">
    <location>
        <begin position="20"/>
        <end position="437"/>
    </location>
</feature>
<dbReference type="Proteomes" id="UP000663872">
    <property type="component" value="Unassembled WGS sequence"/>
</dbReference>
<dbReference type="InterPro" id="IPR003961">
    <property type="entry name" value="FN3_dom"/>
</dbReference>
<organism evidence="3 4">
    <name type="scientific">Rotaria socialis</name>
    <dbReference type="NCBI Taxonomy" id="392032"/>
    <lineage>
        <taxon>Eukaryota</taxon>
        <taxon>Metazoa</taxon>
        <taxon>Spiralia</taxon>
        <taxon>Gnathifera</taxon>
        <taxon>Rotifera</taxon>
        <taxon>Eurotatoria</taxon>
        <taxon>Bdelloidea</taxon>
        <taxon>Philodinida</taxon>
        <taxon>Philodinidae</taxon>
        <taxon>Rotaria</taxon>
    </lineage>
</organism>
<dbReference type="Gene3D" id="2.60.40.10">
    <property type="entry name" value="Immunoglobulins"/>
    <property type="match status" value="1"/>
</dbReference>
<dbReference type="Pfam" id="PF00041">
    <property type="entry name" value="fn3"/>
    <property type="match status" value="1"/>
</dbReference>
<dbReference type="AlphaFoldDB" id="A0A818RAY0"/>
<dbReference type="InterPro" id="IPR036116">
    <property type="entry name" value="FN3_sf"/>
</dbReference>
<gene>
    <name evidence="3" type="ORF">GRG538_LOCUS25357</name>
</gene>
<evidence type="ECO:0000313" key="3">
    <source>
        <dbReference type="EMBL" id="CAF3654031.1"/>
    </source>
</evidence>
<evidence type="ECO:0000259" key="2">
    <source>
        <dbReference type="PROSITE" id="PS50853"/>
    </source>
</evidence>
<feature type="domain" description="Fibronectin type-III" evidence="2">
    <location>
        <begin position="29"/>
        <end position="117"/>
    </location>
</feature>
<comment type="caution">
    <text evidence="3">The sequence shown here is derived from an EMBL/GenBank/DDBJ whole genome shotgun (WGS) entry which is preliminary data.</text>
</comment>
<evidence type="ECO:0000256" key="1">
    <source>
        <dbReference type="SAM" id="SignalP"/>
    </source>
</evidence>
<dbReference type="SUPFAM" id="SSF49265">
    <property type="entry name" value="Fibronectin type III"/>
    <property type="match status" value="1"/>
</dbReference>